<gene>
    <name evidence="3" type="ORF">A7U60_g3352</name>
</gene>
<evidence type="ECO:0000256" key="1">
    <source>
        <dbReference type="ARBA" id="ARBA00023002"/>
    </source>
</evidence>
<keyword evidence="1" id="KW-0560">Oxidoreductase</keyword>
<dbReference type="InterPro" id="IPR011032">
    <property type="entry name" value="GroES-like_sf"/>
</dbReference>
<sequence length="339" mass="37071">MAPITNARVLFNEYPTGYPEPGKTVILDKSKAIDLENEPLNGGVLVKILALSVDPYLRGMMNKEHHYSNPFQIGESIFGGGISKIIRSENPKFSVGDHIYGIHPFVEYAVLKDLESHRKIDNSEGLPWSVYLGVCGMPGRTAYHGYKEYMQPYGDTIFITTGAGAVGSFLIQLAKLDGLKVIASAGSEEKVKFINECGADVAFNYKTTSTRDVLKEHGPINFYWDHVGGDSLDCALEAAAHFAHFVICGLISGYNGQPQPVKNFGFILYKSLTVNGFIVGNLDAKHGASFLDFVPPKVARGEFKHREDVRRGLEAVGQTLLDVQTGRNEGKAVIVVADD</sequence>
<dbReference type="PANTHER" id="PTHR43205">
    <property type="entry name" value="PROSTAGLANDIN REDUCTASE"/>
    <property type="match status" value="1"/>
</dbReference>
<dbReference type="InterPro" id="IPR041694">
    <property type="entry name" value="ADH_N_2"/>
</dbReference>
<dbReference type="GO" id="GO:0016628">
    <property type="term" value="F:oxidoreductase activity, acting on the CH-CH group of donors, NAD or NADP as acceptor"/>
    <property type="evidence" value="ECO:0007669"/>
    <property type="project" value="InterPro"/>
</dbReference>
<dbReference type="InterPro" id="IPR045010">
    <property type="entry name" value="MDR_fam"/>
</dbReference>
<accession>A0A9Q5N703</accession>
<dbReference type="PANTHER" id="PTHR43205:SF7">
    <property type="entry name" value="PROSTAGLANDIN REDUCTASE 1"/>
    <property type="match status" value="1"/>
</dbReference>
<evidence type="ECO:0000313" key="3">
    <source>
        <dbReference type="EMBL" id="OCB89462.1"/>
    </source>
</evidence>
<dbReference type="AlphaFoldDB" id="A0A9Q5N703"/>
<dbReference type="SUPFAM" id="SSF50129">
    <property type="entry name" value="GroES-like"/>
    <property type="match status" value="1"/>
</dbReference>
<keyword evidence="4" id="KW-1185">Reference proteome</keyword>
<dbReference type="Pfam" id="PF00107">
    <property type="entry name" value="ADH_zinc_N"/>
    <property type="match status" value="1"/>
</dbReference>
<dbReference type="Proteomes" id="UP000757232">
    <property type="component" value="Unassembled WGS sequence"/>
</dbReference>
<dbReference type="Pfam" id="PF16884">
    <property type="entry name" value="ADH_N_2"/>
    <property type="match status" value="1"/>
</dbReference>
<dbReference type="InterPro" id="IPR036291">
    <property type="entry name" value="NAD(P)-bd_dom_sf"/>
</dbReference>
<proteinExistence type="predicted"/>
<dbReference type="EMBL" id="LNZH02000155">
    <property type="protein sequence ID" value="OCB89462.1"/>
    <property type="molecule type" value="Genomic_DNA"/>
</dbReference>
<evidence type="ECO:0000313" key="4">
    <source>
        <dbReference type="Proteomes" id="UP000757232"/>
    </source>
</evidence>
<protein>
    <recommendedName>
        <fullName evidence="2">Enoyl reductase (ER) domain-containing protein</fullName>
    </recommendedName>
</protein>
<reference evidence="3" key="1">
    <citation type="submission" date="2016-06" db="EMBL/GenBank/DDBJ databases">
        <title>Draft Genome sequence of the fungus Inonotus baumii.</title>
        <authorList>
            <person name="Zhu H."/>
            <person name="Lin W."/>
        </authorList>
    </citation>
    <scope>NUCLEOTIDE SEQUENCE</scope>
    <source>
        <strain evidence="3">821</strain>
    </source>
</reference>
<dbReference type="OrthoDB" id="809632at2759"/>
<dbReference type="Gene3D" id="3.90.180.10">
    <property type="entry name" value="Medium-chain alcohol dehydrogenases, catalytic domain"/>
    <property type="match status" value="1"/>
</dbReference>
<feature type="domain" description="Enoyl reductase (ER)" evidence="2">
    <location>
        <begin position="25"/>
        <end position="334"/>
    </location>
</feature>
<name>A0A9Q5N703_SANBA</name>
<dbReference type="SMART" id="SM00829">
    <property type="entry name" value="PKS_ER"/>
    <property type="match status" value="1"/>
</dbReference>
<dbReference type="CDD" id="cd05288">
    <property type="entry name" value="PGDH"/>
    <property type="match status" value="1"/>
</dbReference>
<organism evidence="3 4">
    <name type="scientific">Sanghuangporus baumii</name>
    <name type="common">Phellinus baumii</name>
    <dbReference type="NCBI Taxonomy" id="108892"/>
    <lineage>
        <taxon>Eukaryota</taxon>
        <taxon>Fungi</taxon>
        <taxon>Dikarya</taxon>
        <taxon>Basidiomycota</taxon>
        <taxon>Agaricomycotina</taxon>
        <taxon>Agaricomycetes</taxon>
        <taxon>Hymenochaetales</taxon>
        <taxon>Hymenochaetaceae</taxon>
        <taxon>Sanghuangporus</taxon>
    </lineage>
</organism>
<dbReference type="Gene3D" id="3.40.50.720">
    <property type="entry name" value="NAD(P)-binding Rossmann-like Domain"/>
    <property type="match status" value="1"/>
</dbReference>
<dbReference type="InterPro" id="IPR013149">
    <property type="entry name" value="ADH-like_C"/>
</dbReference>
<dbReference type="SUPFAM" id="SSF51735">
    <property type="entry name" value="NAD(P)-binding Rossmann-fold domains"/>
    <property type="match status" value="1"/>
</dbReference>
<dbReference type="InterPro" id="IPR020843">
    <property type="entry name" value="ER"/>
</dbReference>
<comment type="caution">
    <text evidence="3">The sequence shown here is derived from an EMBL/GenBank/DDBJ whole genome shotgun (WGS) entry which is preliminary data.</text>
</comment>
<evidence type="ECO:0000259" key="2">
    <source>
        <dbReference type="SMART" id="SM00829"/>
    </source>
</evidence>